<gene>
    <name evidence="2" type="ORF">MFLAVUS_001442</name>
</gene>
<protein>
    <recommendedName>
        <fullName evidence="1">CTLH domain-containing protein</fullName>
    </recommendedName>
</protein>
<name>A0ABP9YMI4_9FUNG</name>
<feature type="domain" description="CTLH" evidence="1">
    <location>
        <begin position="76"/>
        <end position="133"/>
    </location>
</feature>
<dbReference type="SMART" id="SM00668">
    <property type="entry name" value="CTLH"/>
    <property type="match status" value="1"/>
</dbReference>
<dbReference type="InterPro" id="IPR024964">
    <property type="entry name" value="CTLH/CRA"/>
</dbReference>
<reference evidence="2 3" key="1">
    <citation type="submission" date="2024-04" db="EMBL/GenBank/DDBJ databases">
        <title>genome sequences of Mucor flavus KT1a and Helicostylum pulchrum KT1b strains isolated from the surface of a dry-aged beef.</title>
        <authorList>
            <person name="Toyotome T."/>
            <person name="Hosono M."/>
            <person name="Torimaru M."/>
            <person name="Fukuda K."/>
            <person name="Mikami N."/>
        </authorList>
    </citation>
    <scope>NUCLEOTIDE SEQUENCE [LARGE SCALE GENOMIC DNA]</scope>
    <source>
        <strain evidence="2 3">KT1a</strain>
    </source>
</reference>
<dbReference type="SMART" id="SM00667">
    <property type="entry name" value="LisH"/>
    <property type="match status" value="1"/>
</dbReference>
<dbReference type="PROSITE" id="PS50896">
    <property type="entry name" value="LISH"/>
    <property type="match status" value="1"/>
</dbReference>
<organism evidence="2 3">
    <name type="scientific">Mucor flavus</name>
    <dbReference type="NCBI Taxonomy" id="439312"/>
    <lineage>
        <taxon>Eukaryota</taxon>
        <taxon>Fungi</taxon>
        <taxon>Fungi incertae sedis</taxon>
        <taxon>Mucoromycota</taxon>
        <taxon>Mucoromycotina</taxon>
        <taxon>Mucoromycetes</taxon>
        <taxon>Mucorales</taxon>
        <taxon>Mucorineae</taxon>
        <taxon>Mucoraceae</taxon>
        <taxon>Mucor</taxon>
    </lineage>
</organism>
<evidence type="ECO:0000313" key="3">
    <source>
        <dbReference type="Proteomes" id="UP001473302"/>
    </source>
</evidence>
<evidence type="ECO:0000313" key="2">
    <source>
        <dbReference type="EMBL" id="GAA5808060.1"/>
    </source>
</evidence>
<dbReference type="InterPro" id="IPR006595">
    <property type="entry name" value="CTLH_C"/>
</dbReference>
<dbReference type="PROSITE" id="PS50897">
    <property type="entry name" value="CTLH"/>
    <property type="match status" value="1"/>
</dbReference>
<proteinExistence type="predicted"/>
<dbReference type="InterPro" id="IPR050618">
    <property type="entry name" value="Ubq-SigPath_Reg"/>
</dbReference>
<sequence length="251" mass="28823">MSSTLKKNIPKDEWEQRLTKVKVNKQEFKRKFVAVVVVVRDLNQLVMNYLVVEGYKDAAEQFSSESGLAPTVDLQSIQERMDIRHAIQSGDVDTAIDLVNDLNPEILDTNPHLFFHLQQQRLIELIRKGSFQEALEFASEEMAPRGEEHPEFLEELERTMALLAFQDSIDSPVQDLLHPGQRQKTASELNAAILLSQSQEKDPKLPNLLKMLAWSQEQLDERMIYPKIENWVKADLVLQDENGNNLEDVAM</sequence>
<accession>A0ABP9YMI4</accession>
<comment type="caution">
    <text evidence="2">The sequence shown here is derived from an EMBL/GenBank/DDBJ whole genome shotgun (WGS) entry which is preliminary data.</text>
</comment>
<dbReference type="Pfam" id="PF08513">
    <property type="entry name" value="LisH"/>
    <property type="match status" value="1"/>
</dbReference>
<dbReference type="PANTHER" id="PTHR12864">
    <property type="entry name" value="RAN BINDING PROTEIN 9-RELATED"/>
    <property type="match status" value="1"/>
</dbReference>
<keyword evidence="3" id="KW-1185">Reference proteome</keyword>
<dbReference type="Pfam" id="PF10607">
    <property type="entry name" value="CTLH"/>
    <property type="match status" value="1"/>
</dbReference>
<dbReference type="Proteomes" id="UP001473302">
    <property type="component" value="Unassembled WGS sequence"/>
</dbReference>
<dbReference type="InterPro" id="IPR013144">
    <property type="entry name" value="CRA_dom"/>
</dbReference>
<evidence type="ECO:0000259" key="1">
    <source>
        <dbReference type="PROSITE" id="PS50897"/>
    </source>
</evidence>
<dbReference type="EMBL" id="BAABUK010000003">
    <property type="protein sequence ID" value="GAA5808060.1"/>
    <property type="molecule type" value="Genomic_DNA"/>
</dbReference>
<dbReference type="InterPro" id="IPR006594">
    <property type="entry name" value="LisH"/>
</dbReference>
<dbReference type="SMART" id="SM00757">
    <property type="entry name" value="CRA"/>
    <property type="match status" value="1"/>
</dbReference>